<dbReference type="PROSITE" id="PS50902">
    <property type="entry name" value="FLAVODOXIN_LIKE"/>
    <property type="match status" value="1"/>
</dbReference>
<keyword evidence="5" id="KW-0812">Transmembrane</keyword>
<dbReference type="PROSITE" id="PS51384">
    <property type="entry name" value="FAD_FR"/>
    <property type="match status" value="1"/>
</dbReference>
<dbReference type="InterPro" id="IPR039261">
    <property type="entry name" value="FNR_nucleotide-bd"/>
</dbReference>
<dbReference type="Pfam" id="PF00175">
    <property type="entry name" value="NAD_binding_1"/>
    <property type="match status" value="1"/>
</dbReference>
<keyword evidence="4" id="KW-0288">FMN</keyword>
<dbReference type="InterPro" id="IPR029039">
    <property type="entry name" value="Flavoprotein-like_sf"/>
</dbReference>
<evidence type="ECO:0000256" key="17">
    <source>
        <dbReference type="SAM" id="SignalP"/>
    </source>
</evidence>
<dbReference type="GO" id="GO:0050660">
    <property type="term" value="F:flavin adenine dinucleotide binding"/>
    <property type="evidence" value="ECO:0007669"/>
    <property type="project" value="TreeGrafter"/>
</dbReference>
<evidence type="ECO:0000256" key="7">
    <source>
        <dbReference type="ARBA" id="ARBA00022827"/>
    </source>
</evidence>
<comment type="similarity">
    <text evidence="16">In the C-terminal section; belongs to the flavoprotein pyridine nucleotide cytochrome reductase family.</text>
</comment>
<keyword evidence="8 16" id="KW-0521">NADP</keyword>
<comment type="cofactor">
    <cofactor evidence="1">
        <name>FMN</name>
        <dbReference type="ChEBI" id="CHEBI:58210"/>
    </cofactor>
</comment>
<evidence type="ECO:0000256" key="9">
    <source>
        <dbReference type="ARBA" id="ARBA00022955"/>
    </source>
</evidence>
<protein>
    <recommendedName>
        <fullName evidence="16">NADPH--cytochrome P450 reductase</fullName>
        <ecNumber evidence="16">1.6.2.4</ecNumber>
    </recommendedName>
</protein>
<evidence type="ECO:0000256" key="3">
    <source>
        <dbReference type="ARBA" id="ARBA00022630"/>
    </source>
</evidence>
<feature type="domain" description="Flavodoxin-like" evidence="18">
    <location>
        <begin position="62"/>
        <end position="214"/>
    </location>
</feature>
<sequence>MSLDPLDLAVLCCLVASVVLYTKKDDIFNFLKGSDSLDSSIGVSSGSSRDLLETVLTNKKDFLILYGSQTGTAEDYCKKFAKELHSKFKELQILCGDLENFDFDQPNTLGDLVDKVKAVVIFMSTYGEGEFPDPCVNFDDYLNNLLESDELKGLPIMIFGLGNSTYEFFNGAAKRLKEKLVDEAGATLLGEIGAGDDSVGNTEEEYVAWKDKAFDIIEKEFGLEGGDSSIFEPMYDYTKFEGKDDVVYKGELNKQYLSANSNKKHIGPFDQSYPYLAPVASSYEICAPESNRNCVHMEFDISGSNIKYETGDHLGIMPQNPQENVKHFLKTLSLNGDEVFDLKLKDLTSSLPFPVPTNIETAITYYLEITGPVSRQMIGQLAQFVPESEEKIKQKIIEISSDPNTFHKEVIEQNLNFSNCLEQISATFAWGDYIPWTFLLETIPTLKPRFYSISSSNLKDQDKIHITAMVENSDPNKKVYGVTTNLLNQIQKREQADQLPIHYNLEGPRSLYQTNSITKLPIFVRKSTFRLPKNPETPIIMIGPGTGVAPFRGFIRDRLIDNPDADMMLFYGCRNAHDHLYKNEWSDEYEPALKNLKVFTAYSRDPNIPKTYVQKLMLDQKDAIMEALMKGAFVYVCGDAGTMAKQVNDTLITIVSDKQNIDITQAQEMMKAMKLNGRYHEDVW</sequence>
<dbReference type="Proteomes" id="UP000183365">
    <property type="component" value="Unassembled WGS sequence"/>
</dbReference>
<dbReference type="GO" id="GO:0003958">
    <property type="term" value="F:NADPH-hemoprotein reductase activity"/>
    <property type="evidence" value="ECO:0007669"/>
    <property type="project" value="UniProtKB-EC"/>
</dbReference>
<evidence type="ECO:0000256" key="2">
    <source>
        <dbReference type="ARBA" id="ARBA00001974"/>
    </source>
</evidence>
<dbReference type="Gene3D" id="3.40.50.80">
    <property type="entry name" value="Nucleotide-binding domain of ferredoxin-NADP reductase (FNR) module"/>
    <property type="match status" value="1"/>
</dbReference>
<dbReference type="GO" id="GO:0010181">
    <property type="term" value="F:FMN binding"/>
    <property type="evidence" value="ECO:0007669"/>
    <property type="project" value="InterPro"/>
</dbReference>
<dbReference type="Gene3D" id="3.40.50.360">
    <property type="match status" value="1"/>
</dbReference>
<evidence type="ECO:0000259" key="18">
    <source>
        <dbReference type="PROSITE" id="PS50902"/>
    </source>
</evidence>
<dbReference type="Gene3D" id="2.40.30.10">
    <property type="entry name" value="Translation factors"/>
    <property type="match status" value="1"/>
</dbReference>
<dbReference type="PANTHER" id="PTHR19384:SF17">
    <property type="entry name" value="NADPH--CYTOCHROME P450 REDUCTASE"/>
    <property type="match status" value="1"/>
</dbReference>
<evidence type="ECO:0000313" key="21">
    <source>
        <dbReference type="Proteomes" id="UP000183365"/>
    </source>
</evidence>
<evidence type="ECO:0000256" key="15">
    <source>
        <dbReference type="ARBA" id="ARBA00023221"/>
    </source>
</evidence>
<keyword evidence="7" id="KW-0274">FAD</keyword>
<dbReference type="InterPro" id="IPR003097">
    <property type="entry name" value="CysJ-like_FAD-binding"/>
</dbReference>
<proteinExistence type="inferred from homology"/>
<gene>
    <name evidence="20" type="ORF">HGUI_03724</name>
</gene>
<accession>A0A1L0B8R2</accession>
<keyword evidence="9" id="KW-0752">Steroid biosynthesis</keyword>
<dbReference type="GO" id="GO:0009055">
    <property type="term" value="F:electron transfer activity"/>
    <property type="evidence" value="ECO:0007669"/>
    <property type="project" value="EnsemblFungi"/>
</dbReference>
<comment type="catalytic activity">
    <reaction evidence="16">
        <text>2 oxidized [cytochrome P450] + NADPH = 2 reduced [cytochrome P450] + NADP(+) + H(+)</text>
        <dbReference type="Rhea" id="RHEA:24040"/>
        <dbReference type="Rhea" id="RHEA-COMP:14627"/>
        <dbReference type="Rhea" id="RHEA-COMP:14628"/>
        <dbReference type="ChEBI" id="CHEBI:15378"/>
        <dbReference type="ChEBI" id="CHEBI:55376"/>
        <dbReference type="ChEBI" id="CHEBI:57783"/>
        <dbReference type="ChEBI" id="CHEBI:58349"/>
        <dbReference type="ChEBI" id="CHEBI:60344"/>
        <dbReference type="EC" id="1.6.2.4"/>
    </reaction>
</comment>
<dbReference type="GO" id="GO:0003959">
    <property type="term" value="F:NADPH dehydrogenase activity"/>
    <property type="evidence" value="ECO:0007669"/>
    <property type="project" value="EnsemblFungi"/>
</dbReference>
<dbReference type="InterPro" id="IPR023173">
    <property type="entry name" value="NADPH_Cyt_P450_Rdtase_alpha"/>
</dbReference>
<comment type="function">
    <text evidence="16">This enzyme is required for electron transfer from NADP to cytochrome P450.</text>
</comment>
<evidence type="ECO:0000256" key="6">
    <source>
        <dbReference type="ARBA" id="ARBA00022824"/>
    </source>
</evidence>
<keyword evidence="6 16" id="KW-0256">Endoplasmic reticulum</keyword>
<dbReference type="InterPro" id="IPR008254">
    <property type="entry name" value="Flavodoxin/NO_synth"/>
</dbReference>
<evidence type="ECO:0000256" key="4">
    <source>
        <dbReference type="ARBA" id="ARBA00022643"/>
    </source>
</evidence>
<feature type="signal peptide" evidence="17">
    <location>
        <begin position="1"/>
        <end position="17"/>
    </location>
</feature>
<dbReference type="Pfam" id="PF00667">
    <property type="entry name" value="FAD_binding_1"/>
    <property type="match status" value="1"/>
</dbReference>
<dbReference type="OrthoDB" id="1856718at2759"/>
<keyword evidence="12" id="KW-0756">Sterol biosynthesis</keyword>
<dbReference type="InterPro" id="IPR017938">
    <property type="entry name" value="Riboflavin_synthase-like_b-brl"/>
</dbReference>
<dbReference type="PRINTS" id="PR00369">
    <property type="entry name" value="FLAVODOXIN"/>
</dbReference>
<dbReference type="InterPro" id="IPR001094">
    <property type="entry name" value="Flavdoxin-like"/>
</dbReference>
<dbReference type="GO" id="GO:0005789">
    <property type="term" value="C:endoplasmic reticulum membrane"/>
    <property type="evidence" value="ECO:0007669"/>
    <property type="project" value="UniProtKB-SubCell"/>
</dbReference>
<keyword evidence="14" id="KW-1207">Sterol metabolism</keyword>
<dbReference type="Gene3D" id="1.20.990.10">
    <property type="entry name" value="NADPH-cytochrome p450 Reductase, Chain A, domain 3"/>
    <property type="match status" value="1"/>
</dbReference>
<dbReference type="EMBL" id="FQNF01000112">
    <property type="protein sequence ID" value="SGZ41523.1"/>
    <property type="molecule type" value="Genomic_DNA"/>
</dbReference>
<dbReference type="GO" id="GO:0006696">
    <property type="term" value="P:ergosterol biosynthetic process"/>
    <property type="evidence" value="ECO:0007669"/>
    <property type="project" value="EnsemblFungi"/>
</dbReference>
<evidence type="ECO:0000313" key="20">
    <source>
        <dbReference type="EMBL" id="SGZ41523.1"/>
    </source>
</evidence>
<feature type="domain" description="FAD-binding FR-type" evidence="19">
    <location>
        <begin position="272"/>
        <end position="515"/>
    </location>
</feature>
<dbReference type="FunFam" id="3.40.50.80:FF:000001">
    <property type="entry name" value="NADPH--cytochrome P450 reductase 1"/>
    <property type="match status" value="1"/>
</dbReference>
<reference evidence="21" key="1">
    <citation type="submission" date="2016-11" db="EMBL/GenBank/DDBJ databases">
        <authorList>
            <person name="Guldener U."/>
        </authorList>
    </citation>
    <scope>NUCLEOTIDE SEQUENCE [LARGE SCALE GENOMIC DNA]</scope>
</reference>
<evidence type="ECO:0000256" key="5">
    <source>
        <dbReference type="ARBA" id="ARBA00022692"/>
    </source>
</evidence>
<keyword evidence="10" id="KW-1133">Transmembrane helix</keyword>
<dbReference type="GO" id="GO:0005829">
    <property type="term" value="C:cytosol"/>
    <property type="evidence" value="ECO:0007669"/>
    <property type="project" value="TreeGrafter"/>
</dbReference>
<evidence type="ECO:0000259" key="19">
    <source>
        <dbReference type="PROSITE" id="PS51384"/>
    </source>
</evidence>
<evidence type="ECO:0000256" key="12">
    <source>
        <dbReference type="ARBA" id="ARBA00023011"/>
    </source>
</evidence>
<name>A0A1L0B8R2_9ASCO</name>
<dbReference type="InterPro" id="IPR023208">
    <property type="entry name" value="P450R"/>
</dbReference>
<feature type="chain" id="PRO_5009680761" description="NADPH--cytochrome P450 reductase" evidence="17">
    <location>
        <begin position="18"/>
        <end position="684"/>
    </location>
</feature>
<dbReference type="SUPFAM" id="SSF52218">
    <property type="entry name" value="Flavoproteins"/>
    <property type="match status" value="1"/>
</dbReference>
<keyword evidence="9" id="KW-0444">Lipid biosynthesis</keyword>
<dbReference type="VEuPathDB" id="FungiDB:HGUI_03724"/>
<evidence type="ECO:0000256" key="1">
    <source>
        <dbReference type="ARBA" id="ARBA00001917"/>
    </source>
</evidence>
<dbReference type="PIRSF" id="PIRSF000208">
    <property type="entry name" value="P450R"/>
    <property type="match status" value="1"/>
</dbReference>
<evidence type="ECO:0000256" key="13">
    <source>
        <dbReference type="ARBA" id="ARBA00023136"/>
    </source>
</evidence>
<evidence type="ECO:0000256" key="10">
    <source>
        <dbReference type="ARBA" id="ARBA00022989"/>
    </source>
</evidence>
<comment type="cofactor">
    <cofactor evidence="2">
        <name>FAD</name>
        <dbReference type="ChEBI" id="CHEBI:57692"/>
    </cofactor>
</comment>
<comment type="subcellular location">
    <subcellularLocation>
        <location evidence="16">Endoplasmic reticulum membrane</location>
    </subcellularLocation>
</comment>
<dbReference type="PRINTS" id="PR00371">
    <property type="entry name" value="FPNCR"/>
</dbReference>
<keyword evidence="9" id="KW-0443">Lipid metabolism</keyword>
<dbReference type="SUPFAM" id="SSF63380">
    <property type="entry name" value="Riboflavin synthase domain-like"/>
    <property type="match status" value="1"/>
</dbReference>
<dbReference type="SUPFAM" id="SSF52343">
    <property type="entry name" value="Ferredoxin reductase-like, C-terminal NADP-linked domain"/>
    <property type="match status" value="1"/>
</dbReference>
<keyword evidence="3" id="KW-0285">Flavoprotein</keyword>
<keyword evidence="13 16" id="KW-0472">Membrane</keyword>
<keyword evidence="15" id="KW-0753">Steroid metabolism</keyword>
<evidence type="ECO:0000256" key="8">
    <source>
        <dbReference type="ARBA" id="ARBA00022857"/>
    </source>
</evidence>
<dbReference type="InterPro" id="IPR001433">
    <property type="entry name" value="OxRdtase_FAD/NAD-bd"/>
</dbReference>
<dbReference type="PANTHER" id="PTHR19384">
    <property type="entry name" value="NITRIC OXIDE SYNTHASE-RELATED"/>
    <property type="match status" value="1"/>
</dbReference>
<keyword evidence="11 16" id="KW-0560">Oxidoreductase</keyword>
<evidence type="ECO:0000256" key="16">
    <source>
        <dbReference type="PIRNR" id="PIRNR000208"/>
    </source>
</evidence>
<evidence type="ECO:0000256" key="11">
    <source>
        <dbReference type="ARBA" id="ARBA00023002"/>
    </source>
</evidence>
<dbReference type="InterPro" id="IPR017927">
    <property type="entry name" value="FAD-bd_FR_type"/>
</dbReference>
<keyword evidence="17" id="KW-0732">Signal</keyword>
<evidence type="ECO:0000256" key="14">
    <source>
        <dbReference type="ARBA" id="ARBA00023166"/>
    </source>
</evidence>
<dbReference type="AlphaFoldDB" id="A0A1L0B8R2"/>
<dbReference type="Pfam" id="PF00258">
    <property type="entry name" value="Flavodoxin_1"/>
    <property type="match status" value="1"/>
</dbReference>
<keyword evidence="21" id="KW-1185">Reference proteome</keyword>
<dbReference type="InterPro" id="IPR001709">
    <property type="entry name" value="Flavoprot_Pyr_Nucl_cyt_Rdtase"/>
</dbReference>
<organism evidence="20 21">
    <name type="scientific">Hanseniaspora guilliermondii</name>
    <dbReference type="NCBI Taxonomy" id="56406"/>
    <lineage>
        <taxon>Eukaryota</taxon>
        <taxon>Fungi</taxon>
        <taxon>Dikarya</taxon>
        <taxon>Ascomycota</taxon>
        <taxon>Saccharomycotina</taxon>
        <taxon>Saccharomycetes</taxon>
        <taxon>Saccharomycodales</taxon>
        <taxon>Saccharomycodaceae</taxon>
        <taxon>Hanseniaspora</taxon>
    </lineage>
</organism>
<dbReference type="EC" id="1.6.2.4" evidence="16"/>